<dbReference type="InterPro" id="IPR019546">
    <property type="entry name" value="TAT_signal_bac_arc"/>
</dbReference>
<sequence>MAETPRFSVKSLGENLKMSRRGFLTGTAGVAAAGALSACTEPAHDADAVGVDQTVAQEIEPFDGIHQSGIATPAQSHLIVLGLNCRAGVDSAAVRRLLTLWTEDARELTQARNPVGSLEPEMTSSPSRLTITAGAGARLFDILGKSEMKPAWLKDIPVFSKDRLDPRWGQTDLVLQICSDDPMTAAFAMRHMTRSGSDYAEVKWVQQGFLNARGTLQKGETPRNLFGQKDGTINPHTAEEFDKQVWIDNEDDSPRWMHGGTCMVVRRISMNLDTWERLDRQSREVAIGRDIVEGAPLSGGKEHDSADYEAVDEYGIPKIDARSHMALATPPSDLPNQRLLRRAYTYNETPMVGTDQLSNAGLVFCCFQKDPRKQFIPIQQRLDASDRLNEWIKHIGSAVYAIFPGTDQKKTEASIWGAALFDS</sequence>
<keyword evidence="2 11" id="KW-0575">Peroxidase</keyword>
<evidence type="ECO:0000256" key="4">
    <source>
        <dbReference type="ARBA" id="ARBA00022723"/>
    </source>
</evidence>
<keyword evidence="4" id="KW-0479">Metal-binding</keyword>
<evidence type="ECO:0000256" key="3">
    <source>
        <dbReference type="ARBA" id="ARBA00022617"/>
    </source>
</evidence>
<feature type="domain" description="Dyp-type peroxidase C-terminal" evidence="10">
    <location>
        <begin position="221"/>
        <end position="405"/>
    </location>
</feature>
<evidence type="ECO:0000256" key="7">
    <source>
        <dbReference type="ARBA" id="ARBA00023004"/>
    </source>
</evidence>
<dbReference type="AlphaFoldDB" id="A0A0D6GDG9"/>
<dbReference type="GO" id="GO:0020037">
    <property type="term" value="F:heme binding"/>
    <property type="evidence" value="ECO:0007669"/>
    <property type="project" value="InterPro"/>
</dbReference>
<reference evidence="11 12" key="1">
    <citation type="submission" date="2020-02" db="EMBL/GenBank/DDBJ databases">
        <authorList>
            <person name="Brisse S."/>
        </authorList>
    </citation>
    <scope>NUCLEOTIDE SEQUENCE [LARGE SCALE GENOMIC DNA]</scope>
    <source>
        <strain evidence="11">CIP107547</strain>
    </source>
</reference>
<evidence type="ECO:0000256" key="8">
    <source>
        <dbReference type="ARBA" id="ARBA00025737"/>
    </source>
</evidence>
<evidence type="ECO:0000256" key="2">
    <source>
        <dbReference type="ARBA" id="ARBA00022559"/>
    </source>
</evidence>
<dbReference type="NCBIfam" id="TIGR01409">
    <property type="entry name" value="TAT_signal_seq"/>
    <property type="match status" value="1"/>
</dbReference>
<dbReference type="Proteomes" id="UP000480222">
    <property type="component" value="Unassembled WGS sequence"/>
</dbReference>
<dbReference type="InterPro" id="IPR006311">
    <property type="entry name" value="TAT_signal"/>
</dbReference>
<dbReference type="Pfam" id="PF04261">
    <property type="entry name" value="Dyp_perox_N"/>
    <property type="match status" value="1"/>
</dbReference>
<dbReference type="SUPFAM" id="SSF54909">
    <property type="entry name" value="Dimeric alpha+beta barrel"/>
    <property type="match status" value="1"/>
</dbReference>
<proteinExistence type="inferred from homology"/>
<keyword evidence="7" id="KW-0408">Iron</keyword>
<feature type="domain" description="Dyp-type peroxidase N-terminal" evidence="9">
    <location>
        <begin position="67"/>
        <end position="209"/>
    </location>
</feature>
<dbReference type="EMBL" id="CADDAV010000020">
    <property type="protein sequence ID" value="CAB0607898.1"/>
    <property type="molecule type" value="Genomic_DNA"/>
</dbReference>
<evidence type="ECO:0000313" key="11">
    <source>
        <dbReference type="EMBL" id="CAB0607898.1"/>
    </source>
</evidence>
<dbReference type="PANTHER" id="PTHR30521">
    <property type="entry name" value="DEFERROCHELATASE/PEROXIDASE"/>
    <property type="match status" value="1"/>
</dbReference>
<dbReference type="PANTHER" id="PTHR30521:SF4">
    <property type="entry name" value="DEFERROCHELATASE"/>
    <property type="match status" value="1"/>
</dbReference>
<evidence type="ECO:0000256" key="6">
    <source>
        <dbReference type="ARBA" id="ARBA00023002"/>
    </source>
</evidence>
<organism evidence="11 12">
    <name type="scientific">Corynebacterium diphtheriae</name>
    <dbReference type="NCBI Taxonomy" id="1717"/>
    <lineage>
        <taxon>Bacteria</taxon>
        <taxon>Bacillati</taxon>
        <taxon>Actinomycetota</taxon>
        <taxon>Actinomycetes</taxon>
        <taxon>Mycobacteriales</taxon>
        <taxon>Corynebacteriaceae</taxon>
        <taxon>Corynebacterium</taxon>
    </lineage>
</organism>
<keyword evidence="3" id="KW-0349">Heme</keyword>
<dbReference type="KEGG" id="cdip:ERS451417_01405"/>
<comment type="similarity">
    <text evidence="8">Belongs to the DyP-type peroxidase family.</text>
</comment>
<keyword evidence="6 11" id="KW-0560">Oxidoreductase</keyword>
<dbReference type="InterPro" id="IPR048327">
    <property type="entry name" value="Dyp_perox_N"/>
</dbReference>
<dbReference type="InterPro" id="IPR011008">
    <property type="entry name" value="Dimeric_a/b-barrel"/>
</dbReference>
<dbReference type="OMA" id="MRNLMGQ"/>
<name>A0A0D6GDG9_CORDP</name>
<dbReference type="NCBIfam" id="TIGR01413">
    <property type="entry name" value="Dyp_perox_fam"/>
    <property type="match status" value="1"/>
</dbReference>
<evidence type="ECO:0000259" key="9">
    <source>
        <dbReference type="Pfam" id="PF04261"/>
    </source>
</evidence>
<dbReference type="Pfam" id="PF20628">
    <property type="entry name" value="Dyp_perox_C"/>
    <property type="match status" value="1"/>
</dbReference>
<accession>A0A0D6GDG9</accession>
<keyword evidence="5" id="KW-0732">Signal</keyword>
<evidence type="ECO:0000259" key="10">
    <source>
        <dbReference type="Pfam" id="PF20628"/>
    </source>
</evidence>
<dbReference type="RefSeq" id="WP_003851751.1">
    <property type="nucleotide sequence ID" value="NZ_CAJDXW010000001.1"/>
</dbReference>
<comment type="caution">
    <text evidence="11">The sequence shown here is derived from an EMBL/GenBank/DDBJ whole genome shotgun (WGS) entry which is preliminary data.</text>
</comment>
<dbReference type="GO" id="GO:0046872">
    <property type="term" value="F:metal ion binding"/>
    <property type="evidence" value="ECO:0007669"/>
    <property type="project" value="UniProtKB-KW"/>
</dbReference>
<evidence type="ECO:0000256" key="5">
    <source>
        <dbReference type="ARBA" id="ARBA00022729"/>
    </source>
</evidence>
<dbReference type="GO" id="GO:0004601">
    <property type="term" value="F:peroxidase activity"/>
    <property type="evidence" value="ECO:0007669"/>
    <property type="project" value="UniProtKB-KW"/>
</dbReference>
<gene>
    <name evidence="11" type="ORF">CIP107547_01591</name>
</gene>
<dbReference type="PROSITE" id="PS51318">
    <property type="entry name" value="TAT"/>
    <property type="match status" value="1"/>
</dbReference>
<dbReference type="InterPro" id="IPR006314">
    <property type="entry name" value="Dyp_peroxidase"/>
</dbReference>
<evidence type="ECO:0000256" key="1">
    <source>
        <dbReference type="ARBA" id="ARBA00001970"/>
    </source>
</evidence>
<dbReference type="InterPro" id="IPR048328">
    <property type="entry name" value="Dyp_perox_C"/>
</dbReference>
<comment type="cofactor">
    <cofactor evidence="1">
        <name>heme b</name>
        <dbReference type="ChEBI" id="CHEBI:60344"/>
    </cofactor>
</comment>
<dbReference type="PROSITE" id="PS51404">
    <property type="entry name" value="DYP_PEROXIDASE"/>
    <property type="match status" value="1"/>
</dbReference>
<dbReference type="GeneID" id="29421105"/>
<dbReference type="GO" id="GO:0005829">
    <property type="term" value="C:cytosol"/>
    <property type="evidence" value="ECO:0007669"/>
    <property type="project" value="TreeGrafter"/>
</dbReference>
<protein>
    <submittedName>
        <fullName evidence="11">Iron-dependent peroxidase</fullName>
        <ecNumber evidence="11">1.11.1.-</ecNumber>
    </submittedName>
</protein>
<evidence type="ECO:0000313" key="12">
    <source>
        <dbReference type="Proteomes" id="UP000480222"/>
    </source>
</evidence>
<dbReference type="EC" id="1.11.1.-" evidence="11"/>